<dbReference type="PANTHER" id="PTHR30176:SF3">
    <property type="entry name" value="FERREDOXIN-TYPE PROTEIN NAPH"/>
    <property type="match status" value="1"/>
</dbReference>
<organism evidence="10 11">
    <name type="scientific">Sphingobacterium corticibacter</name>
    <dbReference type="NCBI Taxonomy" id="2171749"/>
    <lineage>
        <taxon>Bacteria</taxon>
        <taxon>Pseudomonadati</taxon>
        <taxon>Bacteroidota</taxon>
        <taxon>Sphingobacteriia</taxon>
        <taxon>Sphingobacteriales</taxon>
        <taxon>Sphingobacteriaceae</taxon>
        <taxon>Sphingobacterium</taxon>
    </lineage>
</organism>
<evidence type="ECO:0000313" key="11">
    <source>
        <dbReference type="Proteomes" id="UP000245627"/>
    </source>
</evidence>
<feature type="region of interest" description="Disordered" evidence="7">
    <location>
        <begin position="232"/>
        <end position="252"/>
    </location>
</feature>
<dbReference type="InterPro" id="IPR014116">
    <property type="entry name" value="Cyt_c_oxidase_cbb3_FixG"/>
</dbReference>
<dbReference type="RefSeq" id="WP_116777177.1">
    <property type="nucleotide sequence ID" value="NZ_QDKG01000009.1"/>
</dbReference>
<evidence type="ECO:0000256" key="3">
    <source>
        <dbReference type="ARBA" id="ARBA00022723"/>
    </source>
</evidence>
<reference evidence="10 11" key="1">
    <citation type="submission" date="2018-04" db="EMBL/GenBank/DDBJ databases">
        <title>Sphingobacterium cortibacter sp. nov.</title>
        <authorList>
            <person name="Li Y."/>
        </authorList>
    </citation>
    <scope>NUCLEOTIDE SEQUENCE [LARGE SCALE GENOMIC DNA]</scope>
    <source>
        <strain evidence="10 11">2c-3</strain>
    </source>
</reference>
<dbReference type="InterPro" id="IPR017896">
    <property type="entry name" value="4Fe4S_Fe-S-bd"/>
</dbReference>
<keyword evidence="8" id="KW-1133">Transmembrane helix</keyword>
<dbReference type="InterPro" id="IPR051684">
    <property type="entry name" value="Electron_Trans/Redox"/>
</dbReference>
<keyword evidence="2" id="KW-0004">4Fe-4S</keyword>
<feature type="transmembrane region" description="Helical" evidence="8">
    <location>
        <begin position="28"/>
        <end position="46"/>
    </location>
</feature>
<evidence type="ECO:0000256" key="6">
    <source>
        <dbReference type="ARBA" id="ARBA00023014"/>
    </source>
</evidence>
<sequence length="456" mass="51647">MAAIAVENKRKWIYAKKPKGIWYQRRQWVGYTLLLIFFVLPFIKIGEHPMLMLNVVGRRFSIFGVLFYPQDLFIFVFGMMIMLVAIVLVTAMAGRVWCGWACPQTIFMELVFRRIEYWIEGDWQQQRKLNAGPDTDARAWKKLAKHSIFLLLSFIIANLFLSYIIGVDMLWQIIREPVDQHLIGFLSLLVFTLVFYGVFAHLREIVCTTICPYGRLQSVLLDESTVTVAYDHRRGEPRGKQQRKEESNSTKGDCVDCKLCVHVCPTGIDIRDGIQLECVNCTACVDACDAVMLKLQKPTGLVGFYSAATLEGETEKTKGISGRTWAYTSILVVLSLGFAFLLANRSIIDARLLRATGSSYQLRADGTVSNLYTLELTNKSGKDIPFEVASEDTTVLVQRVNNIDSLKRDGTAMLSFFIIRPKHSIQQYKSDVNVAIMSNNKKIKSLKTTFIAPVAK</sequence>
<dbReference type="InterPro" id="IPR013783">
    <property type="entry name" value="Ig-like_fold"/>
</dbReference>
<name>A0A2T8HEQ4_9SPHI</name>
<evidence type="ECO:0000256" key="4">
    <source>
        <dbReference type="ARBA" id="ARBA00022982"/>
    </source>
</evidence>
<protein>
    <submittedName>
        <fullName evidence="10">Cytochrome c oxidase accessory protein CcoG</fullName>
    </submittedName>
</protein>
<keyword evidence="3" id="KW-0479">Metal-binding</keyword>
<dbReference type="NCBIfam" id="TIGR02745">
    <property type="entry name" value="ccoG_rdxA_fixG"/>
    <property type="match status" value="1"/>
</dbReference>
<evidence type="ECO:0000256" key="7">
    <source>
        <dbReference type="SAM" id="MobiDB-lite"/>
    </source>
</evidence>
<feature type="transmembrane region" description="Helical" evidence="8">
    <location>
        <begin position="180"/>
        <end position="199"/>
    </location>
</feature>
<dbReference type="PANTHER" id="PTHR30176">
    <property type="entry name" value="FERREDOXIN-TYPE PROTEIN NAPH"/>
    <property type="match status" value="1"/>
</dbReference>
<keyword evidence="4" id="KW-0249">Electron transport</keyword>
<dbReference type="GO" id="GO:0005886">
    <property type="term" value="C:plasma membrane"/>
    <property type="evidence" value="ECO:0007669"/>
    <property type="project" value="TreeGrafter"/>
</dbReference>
<gene>
    <name evidence="10" type="primary">ccoG</name>
    <name evidence="10" type="ORF">DC487_17000</name>
</gene>
<dbReference type="GO" id="GO:0051539">
    <property type="term" value="F:4 iron, 4 sulfur cluster binding"/>
    <property type="evidence" value="ECO:0007669"/>
    <property type="project" value="UniProtKB-KW"/>
</dbReference>
<dbReference type="Proteomes" id="UP000245627">
    <property type="component" value="Unassembled WGS sequence"/>
</dbReference>
<dbReference type="InterPro" id="IPR017900">
    <property type="entry name" value="4Fe4S_Fe_S_CS"/>
</dbReference>
<keyword evidence="5" id="KW-0408">Iron</keyword>
<feature type="transmembrane region" description="Helical" evidence="8">
    <location>
        <begin position="148"/>
        <end position="174"/>
    </location>
</feature>
<dbReference type="AlphaFoldDB" id="A0A2T8HEQ4"/>
<dbReference type="Gene3D" id="2.60.40.10">
    <property type="entry name" value="Immunoglobulins"/>
    <property type="match status" value="1"/>
</dbReference>
<dbReference type="InterPro" id="IPR009051">
    <property type="entry name" value="Helical_ferredxn"/>
</dbReference>
<proteinExistence type="predicted"/>
<dbReference type="PROSITE" id="PS00198">
    <property type="entry name" value="4FE4S_FER_1"/>
    <property type="match status" value="1"/>
</dbReference>
<dbReference type="Pfam" id="PF11614">
    <property type="entry name" value="FixG_C"/>
    <property type="match status" value="1"/>
</dbReference>
<keyword evidence="8" id="KW-0472">Membrane</keyword>
<dbReference type="InterPro" id="IPR032879">
    <property type="entry name" value="FixG_C"/>
</dbReference>
<feature type="transmembrane region" description="Helical" evidence="8">
    <location>
        <begin position="325"/>
        <end position="343"/>
    </location>
</feature>
<evidence type="ECO:0000256" key="5">
    <source>
        <dbReference type="ARBA" id="ARBA00023004"/>
    </source>
</evidence>
<dbReference type="SUPFAM" id="SSF54862">
    <property type="entry name" value="4Fe-4S ferredoxins"/>
    <property type="match status" value="1"/>
</dbReference>
<dbReference type="GO" id="GO:0046872">
    <property type="term" value="F:metal ion binding"/>
    <property type="evidence" value="ECO:0007669"/>
    <property type="project" value="UniProtKB-KW"/>
</dbReference>
<keyword evidence="1" id="KW-0813">Transport</keyword>
<evidence type="ECO:0000259" key="9">
    <source>
        <dbReference type="PROSITE" id="PS51379"/>
    </source>
</evidence>
<comment type="caution">
    <text evidence="10">The sequence shown here is derived from an EMBL/GenBank/DDBJ whole genome shotgun (WGS) entry which is preliminary data.</text>
</comment>
<evidence type="ECO:0000256" key="1">
    <source>
        <dbReference type="ARBA" id="ARBA00022448"/>
    </source>
</evidence>
<dbReference type="Pfam" id="PF12801">
    <property type="entry name" value="Fer4_5"/>
    <property type="match status" value="1"/>
</dbReference>
<keyword evidence="6" id="KW-0411">Iron-sulfur</keyword>
<dbReference type="Gene3D" id="1.10.1060.10">
    <property type="entry name" value="Alpha-helical ferredoxin"/>
    <property type="match status" value="1"/>
</dbReference>
<dbReference type="OrthoDB" id="9811700at2"/>
<feature type="transmembrane region" description="Helical" evidence="8">
    <location>
        <begin position="72"/>
        <end position="98"/>
    </location>
</feature>
<evidence type="ECO:0000313" key="10">
    <source>
        <dbReference type="EMBL" id="PVH23926.1"/>
    </source>
</evidence>
<feature type="domain" description="4Fe-4S ferredoxin-type" evidence="9">
    <location>
        <begin position="243"/>
        <end position="273"/>
    </location>
</feature>
<dbReference type="PROSITE" id="PS51379">
    <property type="entry name" value="4FE4S_FER_2"/>
    <property type="match status" value="1"/>
</dbReference>
<evidence type="ECO:0000256" key="8">
    <source>
        <dbReference type="SAM" id="Phobius"/>
    </source>
</evidence>
<accession>A0A2T8HEQ4</accession>
<evidence type="ECO:0000256" key="2">
    <source>
        <dbReference type="ARBA" id="ARBA00022485"/>
    </source>
</evidence>
<dbReference type="Pfam" id="PF13746">
    <property type="entry name" value="Fer4_18"/>
    <property type="match status" value="1"/>
</dbReference>
<dbReference type="EMBL" id="QDKG01000009">
    <property type="protein sequence ID" value="PVH23926.1"/>
    <property type="molecule type" value="Genomic_DNA"/>
</dbReference>
<keyword evidence="11" id="KW-1185">Reference proteome</keyword>
<keyword evidence="8" id="KW-0812">Transmembrane</keyword>